<evidence type="ECO:0000256" key="1">
    <source>
        <dbReference type="ARBA" id="ARBA00022741"/>
    </source>
</evidence>
<evidence type="ECO:0000256" key="3">
    <source>
        <dbReference type="PROSITE-ProRule" id="PRU10141"/>
    </source>
</evidence>
<dbReference type="Gene3D" id="1.10.510.10">
    <property type="entry name" value="Transferase(Phosphotransferase) domain 1"/>
    <property type="match status" value="1"/>
</dbReference>
<keyword evidence="7" id="KW-1185">Reference proteome</keyword>
<keyword evidence="4" id="KW-0723">Serine/threonine-protein kinase</keyword>
<dbReference type="InterPro" id="IPR011009">
    <property type="entry name" value="Kinase-like_dom_sf"/>
</dbReference>
<keyword evidence="2 3" id="KW-0067">ATP-binding</keyword>
<dbReference type="SUPFAM" id="SSF56112">
    <property type="entry name" value="Protein kinase-like (PK-like)"/>
    <property type="match status" value="1"/>
</dbReference>
<evidence type="ECO:0000259" key="5">
    <source>
        <dbReference type="PROSITE" id="PS50011"/>
    </source>
</evidence>
<evidence type="ECO:0000256" key="2">
    <source>
        <dbReference type="ARBA" id="ARBA00022840"/>
    </source>
</evidence>
<dbReference type="PROSITE" id="PS00108">
    <property type="entry name" value="PROTEIN_KINASE_ST"/>
    <property type="match status" value="1"/>
</dbReference>
<keyword evidence="4" id="KW-0418">Kinase</keyword>
<dbReference type="InterPro" id="IPR051681">
    <property type="entry name" value="Ser/Thr_Kinases-Pseudokinases"/>
</dbReference>
<reference evidence="6 7" key="1">
    <citation type="submission" date="2024-04" db="EMBL/GenBank/DDBJ databases">
        <title>Tritrichomonas musculus Genome.</title>
        <authorList>
            <person name="Alves-Ferreira E."/>
            <person name="Grigg M."/>
            <person name="Lorenzi H."/>
            <person name="Galac M."/>
        </authorList>
    </citation>
    <scope>NUCLEOTIDE SEQUENCE [LARGE SCALE GENOMIC DNA]</scope>
    <source>
        <strain evidence="6 7">EAF2021</strain>
    </source>
</reference>
<dbReference type="InterPro" id="IPR017441">
    <property type="entry name" value="Protein_kinase_ATP_BS"/>
</dbReference>
<dbReference type="PANTHER" id="PTHR44329">
    <property type="entry name" value="SERINE/THREONINE-PROTEIN KINASE TNNI3K-RELATED"/>
    <property type="match status" value="1"/>
</dbReference>
<dbReference type="PROSITE" id="PS00107">
    <property type="entry name" value="PROTEIN_KINASE_ATP"/>
    <property type="match status" value="1"/>
</dbReference>
<feature type="domain" description="Protein kinase" evidence="5">
    <location>
        <begin position="14"/>
        <end position="160"/>
    </location>
</feature>
<evidence type="ECO:0000256" key="4">
    <source>
        <dbReference type="RuleBase" id="RU000304"/>
    </source>
</evidence>
<dbReference type="CDD" id="cd00180">
    <property type="entry name" value="PKc"/>
    <property type="match status" value="1"/>
</dbReference>
<evidence type="ECO:0000313" key="6">
    <source>
        <dbReference type="EMBL" id="KAK8880757.1"/>
    </source>
</evidence>
<dbReference type="PROSITE" id="PS50011">
    <property type="entry name" value="PROTEIN_KINASE_DOM"/>
    <property type="match status" value="1"/>
</dbReference>
<dbReference type="EMBL" id="JAPFFF010000010">
    <property type="protein sequence ID" value="KAK8880757.1"/>
    <property type="molecule type" value="Genomic_DNA"/>
</dbReference>
<dbReference type="Proteomes" id="UP001470230">
    <property type="component" value="Unassembled WGS sequence"/>
</dbReference>
<organism evidence="6 7">
    <name type="scientific">Tritrichomonas musculus</name>
    <dbReference type="NCBI Taxonomy" id="1915356"/>
    <lineage>
        <taxon>Eukaryota</taxon>
        <taxon>Metamonada</taxon>
        <taxon>Parabasalia</taxon>
        <taxon>Tritrichomonadida</taxon>
        <taxon>Tritrichomonadidae</taxon>
        <taxon>Tritrichomonas</taxon>
    </lineage>
</organism>
<accession>A0ABR2JRA4</accession>
<name>A0ABR2JRA4_9EUKA</name>
<dbReference type="Pfam" id="PF00069">
    <property type="entry name" value="Pkinase"/>
    <property type="match status" value="1"/>
</dbReference>
<keyword evidence="4" id="KW-0808">Transferase</keyword>
<protein>
    <recommendedName>
        <fullName evidence="5">Protein kinase domain-containing protein</fullName>
    </recommendedName>
</protein>
<dbReference type="InterPro" id="IPR008271">
    <property type="entry name" value="Ser/Thr_kinase_AS"/>
</dbReference>
<gene>
    <name evidence="6" type="ORF">M9Y10_003444</name>
</gene>
<evidence type="ECO:0000313" key="7">
    <source>
        <dbReference type="Proteomes" id="UP001470230"/>
    </source>
</evidence>
<feature type="binding site" evidence="3">
    <location>
        <position position="43"/>
    </location>
    <ligand>
        <name>ATP</name>
        <dbReference type="ChEBI" id="CHEBI:30616"/>
    </ligand>
</feature>
<proteinExistence type="inferred from homology"/>
<keyword evidence="1 3" id="KW-0547">Nucleotide-binding</keyword>
<comment type="similarity">
    <text evidence="4">Belongs to the protein kinase superfamily.</text>
</comment>
<dbReference type="SMART" id="SM00220">
    <property type="entry name" value="S_TKc"/>
    <property type="match status" value="1"/>
</dbReference>
<sequence length="160" mass="18454">MEIEDCFFDTSDYEVTNKKLGEGTFGEVYVVENQTSDKLYAAKIINTNGFFSSRDQLMFLRESLILYKLDHPAIVKFFGINFHSFEDSISLNPTILTEYFPNGSLKVILDKEKKSIADKNWTPTKKYICLLGISNAMRYLHRAGILHRDLKPENILIDDN</sequence>
<dbReference type="InterPro" id="IPR000719">
    <property type="entry name" value="Prot_kinase_dom"/>
</dbReference>
<comment type="caution">
    <text evidence="6">The sequence shown here is derived from an EMBL/GenBank/DDBJ whole genome shotgun (WGS) entry which is preliminary data.</text>
</comment>